<dbReference type="Gene3D" id="3.30.70.2970">
    <property type="entry name" value="Protein of unknown function (DUF541), domain 2"/>
    <property type="match status" value="1"/>
</dbReference>
<protein>
    <submittedName>
        <fullName evidence="2">Membrane protein</fullName>
    </submittedName>
</protein>
<dbReference type="PANTHER" id="PTHR34387:SF1">
    <property type="entry name" value="PERIPLASMIC IMMUNOGENIC PROTEIN"/>
    <property type="match status" value="1"/>
</dbReference>
<sequence length="241" mass="25359">MRLLPTALSLALMMAATPVTSWAQSLAPVPIAADATVLSISASAQASATPDVALISAGVVTQHADSNTALRNNAEQMQRVMSALKAAAIAERDIQTSGISLSPQYLYAENQPPQIQGYQASNTLNIKVRNLARLGQVLDALAAQGANQINGPSFAIDQPEPLYQQARLDALRQARTQADTYASALGLKVRRVISLSEGSHTPAPMPLMAMRSAAKAEMDTPIAAGQSSVQVQLDVVYELGN</sequence>
<dbReference type="OrthoDB" id="9813144at2"/>
<keyword evidence="3" id="KW-1185">Reference proteome</keyword>
<comment type="caution">
    <text evidence="2">The sequence shown here is derived from an EMBL/GenBank/DDBJ whole genome shotgun (WGS) entry which is preliminary data.</text>
</comment>
<feature type="chain" id="PRO_5006393277" evidence="1">
    <location>
        <begin position="24"/>
        <end position="241"/>
    </location>
</feature>
<evidence type="ECO:0000313" key="3">
    <source>
        <dbReference type="Proteomes" id="UP000051254"/>
    </source>
</evidence>
<evidence type="ECO:0000313" key="2">
    <source>
        <dbReference type="EMBL" id="KRG59594.1"/>
    </source>
</evidence>
<gene>
    <name evidence="2" type="ORF">ABB25_03335</name>
</gene>
<dbReference type="Proteomes" id="UP000051254">
    <property type="component" value="Unassembled WGS sequence"/>
</dbReference>
<dbReference type="EMBL" id="LDJH01000006">
    <property type="protein sequence ID" value="KRG59594.1"/>
    <property type="molecule type" value="Genomic_DNA"/>
</dbReference>
<dbReference type="InterPro" id="IPR052022">
    <property type="entry name" value="26kDa_periplasmic_antigen"/>
</dbReference>
<dbReference type="Gene3D" id="3.30.110.170">
    <property type="entry name" value="Protein of unknown function (DUF541), domain 1"/>
    <property type="match status" value="1"/>
</dbReference>
<proteinExistence type="predicted"/>
<dbReference type="GO" id="GO:0006974">
    <property type="term" value="P:DNA damage response"/>
    <property type="evidence" value="ECO:0007669"/>
    <property type="project" value="TreeGrafter"/>
</dbReference>
<dbReference type="RefSeq" id="WP_057663676.1">
    <property type="nucleotide sequence ID" value="NZ_LDJH01000006.1"/>
</dbReference>
<accession>A0A0R0BZT8</accession>
<keyword evidence="1" id="KW-0732">Signal</keyword>
<feature type="signal peptide" evidence="1">
    <location>
        <begin position="1"/>
        <end position="23"/>
    </location>
</feature>
<organism evidence="2 3">
    <name type="scientific">Stenotrophomonas koreensis</name>
    <dbReference type="NCBI Taxonomy" id="266128"/>
    <lineage>
        <taxon>Bacteria</taxon>
        <taxon>Pseudomonadati</taxon>
        <taxon>Pseudomonadota</taxon>
        <taxon>Gammaproteobacteria</taxon>
        <taxon>Lysobacterales</taxon>
        <taxon>Lysobacteraceae</taxon>
        <taxon>Stenotrophomonas</taxon>
    </lineage>
</organism>
<dbReference type="STRING" id="266128.ABB25_03335"/>
<dbReference type="InterPro" id="IPR007497">
    <property type="entry name" value="SIMPL/DUF541"/>
</dbReference>
<dbReference type="Pfam" id="PF04402">
    <property type="entry name" value="SIMPL"/>
    <property type="match status" value="1"/>
</dbReference>
<dbReference type="PATRIC" id="fig|266128.3.peg.2329"/>
<evidence type="ECO:0000256" key="1">
    <source>
        <dbReference type="SAM" id="SignalP"/>
    </source>
</evidence>
<dbReference type="PANTHER" id="PTHR34387">
    <property type="entry name" value="SLR1258 PROTEIN"/>
    <property type="match status" value="1"/>
</dbReference>
<name>A0A0R0BZT8_9GAMM</name>
<dbReference type="AlphaFoldDB" id="A0A0R0BZT8"/>
<reference evidence="2 3" key="1">
    <citation type="submission" date="2015-05" db="EMBL/GenBank/DDBJ databases">
        <title>Genome sequencing and analysis of members of genus Stenotrophomonas.</title>
        <authorList>
            <person name="Patil P.P."/>
            <person name="Midha S."/>
            <person name="Patil P.B."/>
        </authorList>
    </citation>
    <scope>NUCLEOTIDE SEQUENCE [LARGE SCALE GENOMIC DNA]</scope>
    <source>
        <strain evidence="2 3">DSM 17805</strain>
    </source>
</reference>